<dbReference type="HOGENOM" id="CLU_2358331_0_0_11"/>
<reference evidence="1 2" key="1">
    <citation type="journal article" date="2009" name="Stand. Genomic Sci.">
        <title>Complete genome sequence of Stackebrandtia nassauensis type strain (LLR-40K-21).</title>
        <authorList>
            <person name="Munk C."/>
            <person name="Lapidus A."/>
            <person name="Copeland A."/>
            <person name="Jando M."/>
            <person name="Mayilraj S."/>
            <person name="Glavina Del Rio T."/>
            <person name="Nolan M."/>
            <person name="Chen F."/>
            <person name="Lucas S."/>
            <person name="Tice H."/>
            <person name="Cheng J.F."/>
            <person name="Han C."/>
            <person name="Detter J.C."/>
            <person name="Bruce D."/>
            <person name="Goodwin L."/>
            <person name="Chain P."/>
            <person name="Pitluck S."/>
            <person name="Goker M."/>
            <person name="Ovchinikova G."/>
            <person name="Pati A."/>
            <person name="Ivanova N."/>
            <person name="Mavromatis K."/>
            <person name="Chen A."/>
            <person name="Palaniappan K."/>
            <person name="Land M."/>
            <person name="Hauser L."/>
            <person name="Chang Y.J."/>
            <person name="Jeffries C.D."/>
            <person name="Bristow J."/>
            <person name="Eisen J.A."/>
            <person name="Markowitz V."/>
            <person name="Hugenholtz P."/>
            <person name="Kyrpides N.C."/>
            <person name="Klenk H.P."/>
        </authorList>
    </citation>
    <scope>NUCLEOTIDE SEQUENCE [LARGE SCALE GENOMIC DNA]</scope>
    <source>
        <strain evidence="2">DSM 44728 / CIP 108903 / NRRL B-16338 / NBRC 102104 / LLR-40K-21</strain>
    </source>
</reference>
<dbReference type="KEGG" id="sna:Snas_0671"/>
<proteinExistence type="predicted"/>
<dbReference type="AlphaFoldDB" id="D3Q6Y5"/>
<dbReference type="EMBL" id="CP001778">
    <property type="protein sequence ID" value="ADD40384.1"/>
    <property type="molecule type" value="Genomic_DNA"/>
</dbReference>
<dbReference type="RefSeq" id="WP_013015955.1">
    <property type="nucleotide sequence ID" value="NC_013947.1"/>
</dbReference>
<evidence type="ECO:0000313" key="1">
    <source>
        <dbReference type="EMBL" id="ADD40384.1"/>
    </source>
</evidence>
<organism evidence="1 2">
    <name type="scientific">Stackebrandtia nassauensis (strain DSM 44728 / CIP 108903 / NRRL B-16338 / NBRC 102104 / LLR-40K-21)</name>
    <dbReference type="NCBI Taxonomy" id="446470"/>
    <lineage>
        <taxon>Bacteria</taxon>
        <taxon>Bacillati</taxon>
        <taxon>Actinomycetota</taxon>
        <taxon>Actinomycetes</taxon>
        <taxon>Glycomycetales</taxon>
        <taxon>Glycomycetaceae</taxon>
        <taxon>Stackebrandtia</taxon>
    </lineage>
</organism>
<dbReference type="Proteomes" id="UP000000844">
    <property type="component" value="Chromosome"/>
</dbReference>
<keyword evidence="2" id="KW-1185">Reference proteome</keyword>
<dbReference type="STRING" id="446470.Snas_0671"/>
<name>D3Q6Y5_STANL</name>
<protein>
    <submittedName>
        <fullName evidence="1">Uncharacterized protein</fullName>
    </submittedName>
</protein>
<sequence length="96" mass="10152">MGGPLDGIKIAPDKVIAFSNEVTRTGTSIDGTAAKIPKIKIDIAELESAKALETLSSNWSHNARQLAIKVDHAALAINRAARGHKTDDDTGAKAYK</sequence>
<gene>
    <name evidence="1" type="ordered locus">Snas_0671</name>
</gene>
<evidence type="ECO:0000313" key="2">
    <source>
        <dbReference type="Proteomes" id="UP000000844"/>
    </source>
</evidence>
<accession>D3Q6Y5</accession>